<name>A0A0F9VBT2_9ZZZZ</name>
<keyword evidence="1" id="KW-0472">Membrane</keyword>
<feature type="transmembrane region" description="Helical" evidence="1">
    <location>
        <begin position="349"/>
        <end position="371"/>
    </location>
</feature>
<keyword evidence="1" id="KW-0812">Transmembrane</keyword>
<comment type="caution">
    <text evidence="2">The sequence shown here is derived from an EMBL/GenBank/DDBJ whole genome shotgun (WGS) entry which is preliminary data.</text>
</comment>
<evidence type="ECO:0000256" key="1">
    <source>
        <dbReference type="SAM" id="Phobius"/>
    </source>
</evidence>
<proteinExistence type="predicted"/>
<keyword evidence="1" id="KW-1133">Transmembrane helix</keyword>
<protein>
    <recommendedName>
        <fullName evidence="3">Cache domain-containing protein</fullName>
    </recommendedName>
</protein>
<evidence type="ECO:0008006" key="3">
    <source>
        <dbReference type="Google" id="ProtNLM"/>
    </source>
</evidence>
<sequence>MSSRSPPPQSTLPSWVLLLLGVVILLATSLLLAALQYQQHSRIIVDSGNVLLAGAAQRVQQSLIHTYRAPIQALNLLALEPFDAALNLTQRLVYLEKFSQVLTGQPHLNAIYAGWQDGDLLLMRPLHETQMRERFDVPDAAMWMVWHIDNQATSGETLHLFYDQNLKLLETRPQTDTGFDPRQRGWYQAATNSDTHIITKPYVFFSTSEFGTTVARSAGDRTVIGADITLNRLSTILAGHGATAASELLLYDDQGTVLAYQDARRIMNTAHGSELRLKTFNELGSTLLATLAEDGYLMERETTMVLEGRQWLVLQKKLTLQHIADTYLALLIPTDELMAGAYRIRTQSVWISLLISLVLLPGVGLITYSTLRLKRLSNKRRQN</sequence>
<evidence type="ECO:0000313" key="2">
    <source>
        <dbReference type="EMBL" id="KKO01485.1"/>
    </source>
</evidence>
<dbReference type="SUPFAM" id="SSF103190">
    <property type="entry name" value="Sensory domain-like"/>
    <property type="match status" value="1"/>
</dbReference>
<reference evidence="2" key="1">
    <citation type="journal article" date="2015" name="Nature">
        <title>Complex archaea that bridge the gap between prokaryotes and eukaryotes.</title>
        <authorList>
            <person name="Spang A."/>
            <person name="Saw J.H."/>
            <person name="Jorgensen S.L."/>
            <person name="Zaremba-Niedzwiedzka K."/>
            <person name="Martijn J."/>
            <person name="Lind A.E."/>
            <person name="van Eijk R."/>
            <person name="Schleper C."/>
            <person name="Guy L."/>
            <person name="Ettema T.J."/>
        </authorList>
    </citation>
    <scope>NUCLEOTIDE SEQUENCE</scope>
</reference>
<dbReference type="InterPro" id="IPR029151">
    <property type="entry name" value="Sensor-like_sf"/>
</dbReference>
<gene>
    <name evidence="2" type="ORF">LCGC14_0116990</name>
</gene>
<accession>A0A0F9VBT2</accession>
<dbReference type="EMBL" id="LAZR01000035">
    <property type="protein sequence ID" value="KKO01485.1"/>
    <property type="molecule type" value="Genomic_DNA"/>
</dbReference>
<organism evidence="2">
    <name type="scientific">marine sediment metagenome</name>
    <dbReference type="NCBI Taxonomy" id="412755"/>
    <lineage>
        <taxon>unclassified sequences</taxon>
        <taxon>metagenomes</taxon>
        <taxon>ecological metagenomes</taxon>
    </lineage>
</organism>
<dbReference type="AlphaFoldDB" id="A0A0F9VBT2"/>
<dbReference type="Gene3D" id="3.30.450.20">
    <property type="entry name" value="PAS domain"/>
    <property type="match status" value="2"/>
</dbReference>